<feature type="non-terminal residue" evidence="2">
    <location>
        <position position="173"/>
    </location>
</feature>
<keyword evidence="1" id="KW-1133">Transmembrane helix</keyword>
<evidence type="ECO:0000313" key="2">
    <source>
        <dbReference type="EMBL" id="ETO02047.1"/>
    </source>
</evidence>
<gene>
    <name evidence="2" type="ORF">RFI_35390</name>
</gene>
<comment type="caution">
    <text evidence="2">The sequence shown here is derived from an EMBL/GenBank/DDBJ whole genome shotgun (WGS) entry which is preliminary data.</text>
</comment>
<keyword evidence="1" id="KW-0812">Transmembrane</keyword>
<reference evidence="2 3" key="1">
    <citation type="journal article" date="2013" name="Curr. Biol.">
        <title>The Genome of the Foraminiferan Reticulomyxa filosa.</title>
        <authorList>
            <person name="Glockner G."/>
            <person name="Hulsmann N."/>
            <person name="Schleicher M."/>
            <person name="Noegel A.A."/>
            <person name="Eichinger L."/>
            <person name="Gallinger C."/>
            <person name="Pawlowski J."/>
            <person name="Sierra R."/>
            <person name="Euteneuer U."/>
            <person name="Pillet L."/>
            <person name="Moustafa A."/>
            <person name="Platzer M."/>
            <person name="Groth M."/>
            <person name="Szafranski K."/>
            <person name="Schliwa M."/>
        </authorList>
    </citation>
    <scope>NUCLEOTIDE SEQUENCE [LARGE SCALE GENOMIC DNA]</scope>
</reference>
<dbReference type="AlphaFoldDB" id="X6LLN5"/>
<feature type="transmembrane region" description="Helical" evidence="1">
    <location>
        <begin position="31"/>
        <end position="54"/>
    </location>
</feature>
<sequence>MKTTIETSVSISIAPEKDVKRSSVVDVRIKWIVTTYIFGSFGICIGNVCEQLVYALVENIEKICVGGIYVVYLRVIVEGLFFSFYLVRTMILLQGSVFEISKCKQYWLGIAPAATFGTALFAYNIYSQLSDCDEAGVIVNMLLVLPIFVHLFWNVTLFSFLAYHVYKVEKIKN</sequence>
<accession>X6LLN5</accession>
<keyword evidence="3" id="KW-1185">Reference proteome</keyword>
<evidence type="ECO:0000256" key="1">
    <source>
        <dbReference type="SAM" id="Phobius"/>
    </source>
</evidence>
<name>X6LLN5_RETFI</name>
<organism evidence="2 3">
    <name type="scientific">Reticulomyxa filosa</name>
    <dbReference type="NCBI Taxonomy" id="46433"/>
    <lineage>
        <taxon>Eukaryota</taxon>
        <taxon>Sar</taxon>
        <taxon>Rhizaria</taxon>
        <taxon>Retaria</taxon>
        <taxon>Foraminifera</taxon>
        <taxon>Monothalamids</taxon>
        <taxon>Reticulomyxidae</taxon>
        <taxon>Reticulomyxa</taxon>
    </lineage>
</organism>
<dbReference type="Proteomes" id="UP000023152">
    <property type="component" value="Unassembled WGS sequence"/>
</dbReference>
<feature type="transmembrane region" description="Helical" evidence="1">
    <location>
        <begin position="106"/>
        <end position="126"/>
    </location>
</feature>
<feature type="transmembrane region" description="Helical" evidence="1">
    <location>
        <begin position="138"/>
        <end position="163"/>
    </location>
</feature>
<protein>
    <submittedName>
        <fullName evidence="2">Uncharacterized protein</fullName>
    </submittedName>
</protein>
<feature type="transmembrane region" description="Helical" evidence="1">
    <location>
        <begin position="66"/>
        <end position="86"/>
    </location>
</feature>
<keyword evidence="1" id="KW-0472">Membrane</keyword>
<dbReference type="EMBL" id="ASPP01036818">
    <property type="protein sequence ID" value="ETO02047.1"/>
    <property type="molecule type" value="Genomic_DNA"/>
</dbReference>
<evidence type="ECO:0000313" key="3">
    <source>
        <dbReference type="Proteomes" id="UP000023152"/>
    </source>
</evidence>
<proteinExistence type="predicted"/>